<dbReference type="PaxDb" id="768679-TTX_0780"/>
<dbReference type="GO" id="GO:0004400">
    <property type="term" value="F:histidinol-phosphate transaminase activity"/>
    <property type="evidence" value="ECO:0007669"/>
    <property type="project" value="UniProtKB-EC"/>
</dbReference>
<dbReference type="InterPro" id="IPR001917">
    <property type="entry name" value="Aminotrans_II_pyridoxalP_BS"/>
</dbReference>
<evidence type="ECO:0000259" key="12">
    <source>
        <dbReference type="Pfam" id="PF00155"/>
    </source>
</evidence>
<evidence type="ECO:0000256" key="9">
    <source>
        <dbReference type="ARBA" id="ARBA00023102"/>
    </source>
</evidence>
<dbReference type="SUPFAM" id="SSF53383">
    <property type="entry name" value="PLP-dependent transferases"/>
    <property type="match status" value="1"/>
</dbReference>
<gene>
    <name evidence="13" type="primary">hisC</name>
    <name evidence="13" type="ordered locus">TTX_0780</name>
</gene>
<dbReference type="Proteomes" id="UP000002654">
    <property type="component" value="Chromosome"/>
</dbReference>
<reference evidence="13 14" key="1">
    <citation type="journal article" date="2011" name="PLoS ONE">
        <title>The complete genome sequence of Thermoproteus tenax: a physiologically versatile member of the Crenarchaeota.</title>
        <authorList>
            <person name="Siebers B."/>
            <person name="Zaparty M."/>
            <person name="Raddatz G."/>
            <person name="Tjaden B."/>
            <person name="Albers S.V."/>
            <person name="Bell S.D."/>
            <person name="Blombach F."/>
            <person name="Kletzin A."/>
            <person name="Kyrpides N."/>
            <person name="Lanz C."/>
            <person name="Plagens A."/>
            <person name="Rampp M."/>
            <person name="Rosinus A."/>
            <person name="von Jan M."/>
            <person name="Makarova K.S."/>
            <person name="Klenk H.P."/>
            <person name="Schuster S.C."/>
            <person name="Hensel R."/>
        </authorList>
    </citation>
    <scope>NUCLEOTIDE SEQUENCE [LARGE SCALE GENOMIC DNA]</scope>
    <source>
        <strain evidence="14">ATCC 35583 / DSM 2078 / JCM 9277 / NBRC 100435 / Kra 1</strain>
    </source>
</reference>
<dbReference type="HOGENOM" id="CLU_017584_3_1_2"/>
<evidence type="ECO:0000256" key="5">
    <source>
        <dbReference type="ARBA" id="ARBA00022576"/>
    </source>
</evidence>
<evidence type="ECO:0000256" key="4">
    <source>
        <dbReference type="ARBA" id="ARBA00012748"/>
    </source>
</evidence>
<dbReference type="EMBL" id="FN869859">
    <property type="protein sequence ID" value="CCC81435.1"/>
    <property type="molecule type" value="Genomic_DNA"/>
</dbReference>
<evidence type="ECO:0000256" key="3">
    <source>
        <dbReference type="ARBA" id="ARBA00007970"/>
    </source>
</evidence>
<comment type="cofactor">
    <cofactor evidence="1 11">
        <name>pyridoxal 5'-phosphate</name>
        <dbReference type="ChEBI" id="CHEBI:597326"/>
    </cofactor>
</comment>
<dbReference type="PANTHER" id="PTHR43643:SF6">
    <property type="entry name" value="HISTIDINOL-PHOSPHATE AMINOTRANSFERASE"/>
    <property type="match status" value="1"/>
</dbReference>
<evidence type="ECO:0000313" key="13">
    <source>
        <dbReference type="EMBL" id="CCC81435.1"/>
    </source>
</evidence>
<keyword evidence="7 13" id="KW-0808">Transferase</keyword>
<dbReference type="Pfam" id="PF00155">
    <property type="entry name" value="Aminotran_1_2"/>
    <property type="match status" value="1"/>
</dbReference>
<evidence type="ECO:0000256" key="7">
    <source>
        <dbReference type="ARBA" id="ARBA00022679"/>
    </source>
</evidence>
<dbReference type="PROSITE" id="PS00599">
    <property type="entry name" value="AA_TRANSFER_CLASS_2"/>
    <property type="match status" value="1"/>
</dbReference>
<dbReference type="Gene3D" id="3.40.640.10">
    <property type="entry name" value="Type I PLP-dependent aspartate aminotransferase-like (Major domain)"/>
    <property type="match status" value="1"/>
</dbReference>
<dbReference type="KEGG" id="ttn:TTX_0780"/>
<dbReference type="EC" id="2.6.1.9" evidence="4"/>
<dbReference type="GO" id="GO:0030170">
    <property type="term" value="F:pyridoxal phosphate binding"/>
    <property type="evidence" value="ECO:0007669"/>
    <property type="project" value="InterPro"/>
</dbReference>
<keyword evidence="5 13" id="KW-0032">Aminotransferase</keyword>
<dbReference type="GO" id="GO:0000105">
    <property type="term" value="P:L-histidine biosynthetic process"/>
    <property type="evidence" value="ECO:0007669"/>
    <property type="project" value="UniProtKB-KW"/>
</dbReference>
<protein>
    <recommendedName>
        <fullName evidence="4">histidinol-phosphate transaminase</fullName>
        <ecNumber evidence="4">2.6.1.9</ecNumber>
    </recommendedName>
</protein>
<dbReference type="InterPro" id="IPR004839">
    <property type="entry name" value="Aminotransferase_I/II_large"/>
</dbReference>
<dbReference type="InterPro" id="IPR015424">
    <property type="entry name" value="PyrdxlP-dep_Trfase"/>
</dbReference>
<organism evidence="13 14">
    <name type="scientific">Thermoproteus tenax (strain ATCC 35583 / DSM 2078 / JCM 9277 / NBRC 100435 / Kra 1)</name>
    <dbReference type="NCBI Taxonomy" id="768679"/>
    <lineage>
        <taxon>Archaea</taxon>
        <taxon>Thermoproteota</taxon>
        <taxon>Thermoprotei</taxon>
        <taxon>Thermoproteales</taxon>
        <taxon>Thermoproteaceae</taxon>
        <taxon>Thermoproteus</taxon>
    </lineage>
</organism>
<name>G4RPE0_THETK</name>
<evidence type="ECO:0000256" key="10">
    <source>
        <dbReference type="ARBA" id="ARBA00047481"/>
    </source>
</evidence>
<feature type="domain" description="Aminotransferase class I/classII large" evidence="12">
    <location>
        <begin position="46"/>
        <end position="323"/>
    </location>
</feature>
<evidence type="ECO:0000256" key="6">
    <source>
        <dbReference type="ARBA" id="ARBA00022605"/>
    </source>
</evidence>
<evidence type="ECO:0000313" key="14">
    <source>
        <dbReference type="Proteomes" id="UP000002654"/>
    </source>
</evidence>
<dbReference type="InterPro" id="IPR015421">
    <property type="entry name" value="PyrdxlP-dep_Trfase_major"/>
</dbReference>
<comment type="similarity">
    <text evidence="3">Belongs to the class-II pyridoxal-phosphate-dependent aminotransferase family. Histidinol-phosphate aminotransferase subfamily.</text>
</comment>
<keyword evidence="14" id="KW-1185">Reference proteome</keyword>
<evidence type="ECO:0000256" key="8">
    <source>
        <dbReference type="ARBA" id="ARBA00022898"/>
    </source>
</evidence>
<keyword evidence="6" id="KW-0028">Amino-acid biosynthesis</keyword>
<accession>G4RPE0</accession>
<dbReference type="PATRIC" id="fig|768679.9.peg.790"/>
<evidence type="ECO:0000256" key="11">
    <source>
        <dbReference type="RuleBase" id="RU003693"/>
    </source>
</evidence>
<dbReference type="eggNOG" id="arCOG04273">
    <property type="taxonomic scope" value="Archaea"/>
</dbReference>
<dbReference type="InterPro" id="IPR050106">
    <property type="entry name" value="HistidinolP_aminotransfase"/>
</dbReference>
<comment type="pathway">
    <text evidence="2">Amino-acid biosynthesis; L-histidine biosynthesis; L-histidine from 5-phospho-alpha-D-ribose 1-diphosphate: step 7/9.</text>
</comment>
<comment type="catalytic activity">
    <reaction evidence="10">
        <text>L-histidinol phosphate + 2-oxoglutarate = 3-(imidazol-4-yl)-2-oxopropyl phosphate + L-glutamate</text>
        <dbReference type="Rhea" id="RHEA:23744"/>
        <dbReference type="ChEBI" id="CHEBI:16810"/>
        <dbReference type="ChEBI" id="CHEBI:29985"/>
        <dbReference type="ChEBI" id="CHEBI:57766"/>
        <dbReference type="ChEBI" id="CHEBI:57980"/>
        <dbReference type="EC" id="2.6.1.9"/>
    </reaction>
</comment>
<evidence type="ECO:0000256" key="2">
    <source>
        <dbReference type="ARBA" id="ARBA00005011"/>
    </source>
</evidence>
<dbReference type="CDD" id="cd00609">
    <property type="entry name" value="AAT_like"/>
    <property type="match status" value="1"/>
</dbReference>
<sequence>MPFIAMPQYYEEPDVGYRVYRLHFNENLFLPEEYYRELQLPLESWEIRYYTQPNNISLAKKIETYYSLPEGTVTITAGADDGLRASIQLLNFAVEKKLVVLEPTYSMARLLSEQLGVRYEQAQFTQDLRIDVDDIVRRGRGGGVYVCSPNNPTGHQAKELEELAAKLDGVLIYDAAYAEFAGRWRPSLFEYGNVIEARTFSKAWGLAGLRVGYLVAHKRLSDALKALSYPHPISSASAKIVERALELETYVRSSVEAMREVKGIVAGRIRLEKYVGEANFITLKVEDADTIERELMRRGFAVRALGNKPLCRSCIRFTIAPLEIMEKFLAALNEALDRKV</sequence>
<dbReference type="PANTHER" id="PTHR43643">
    <property type="entry name" value="HISTIDINOL-PHOSPHATE AMINOTRANSFERASE 2"/>
    <property type="match status" value="1"/>
</dbReference>
<proteinExistence type="inferred from homology"/>
<evidence type="ECO:0000256" key="1">
    <source>
        <dbReference type="ARBA" id="ARBA00001933"/>
    </source>
</evidence>
<dbReference type="InterPro" id="IPR015422">
    <property type="entry name" value="PyrdxlP-dep_Trfase_small"/>
</dbReference>
<dbReference type="Gene3D" id="3.90.1150.10">
    <property type="entry name" value="Aspartate Aminotransferase, domain 1"/>
    <property type="match status" value="1"/>
</dbReference>
<keyword evidence="8 11" id="KW-0663">Pyridoxal phosphate</keyword>
<keyword evidence="9" id="KW-0368">Histidine biosynthesis</keyword>
<dbReference type="STRING" id="768679.TTX_0780"/>
<dbReference type="AlphaFoldDB" id="G4RPE0"/>